<feature type="compositionally biased region" description="Basic residues" evidence="1">
    <location>
        <begin position="123"/>
        <end position="139"/>
    </location>
</feature>
<dbReference type="EMBL" id="AK370993">
    <property type="protein sequence ID" value="BAK02191.1"/>
    <property type="molecule type" value="mRNA"/>
</dbReference>
<feature type="compositionally biased region" description="Basic residues" evidence="1">
    <location>
        <begin position="35"/>
        <end position="50"/>
    </location>
</feature>
<feature type="region of interest" description="Disordered" evidence="1">
    <location>
        <begin position="1"/>
        <end position="71"/>
    </location>
</feature>
<feature type="compositionally biased region" description="Low complexity" evidence="1">
    <location>
        <begin position="51"/>
        <end position="60"/>
    </location>
</feature>
<evidence type="ECO:0000313" key="2">
    <source>
        <dbReference type="EMBL" id="BAK02191.1"/>
    </source>
</evidence>
<sequence>RAGSAGGRVRLGAARARDRGAAQQVPGAPPLRGAQRPRPRRRPLPPRPRPRVVVPWPARAPAHDAPPHRRHITVLLPLPAALRRRLRLHRHRRGRGRQGHQGLLGARLDRGRRWGDHPAARVLQHRPHRHAPRRRRRVQVRLAEPPPRPRPQLPPRPRPRPLTAMCYVHSFSVWDYLPHFHMSRGFDDDELVVVNYHEWKSCMSSN</sequence>
<feature type="region of interest" description="Disordered" evidence="1">
    <location>
        <begin position="118"/>
        <end position="159"/>
    </location>
</feature>
<reference evidence="2" key="1">
    <citation type="journal article" date="2011" name="Plant Physiol.">
        <title>Comprehensive sequence analysis of 24,783 barley full-length cDNAs derived from 12 clone libraries.</title>
        <authorList>
            <person name="Matsumoto T."/>
            <person name="Tanaka T."/>
            <person name="Sakai H."/>
            <person name="Amano N."/>
            <person name="Kanamori H."/>
            <person name="Kurita K."/>
            <person name="Kikuta A."/>
            <person name="Kamiya K."/>
            <person name="Yamamoto M."/>
            <person name="Ikawa H."/>
            <person name="Fujii N."/>
            <person name="Hori K."/>
            <person name="Itoh T."/>
            <person name="Sato K."/>
        </authorList>
    </citation>
    <scope>NUCLEOTIDE SEQUENCE</scope>
    <source>
        <tissue evidence="2">Shoot and root</tissue>
    </source>
</reference>
<name>F2E4B9_HORVV</name>
<evidence type="ECO:0000256" key="1">
    <source>
        <dbReference type="SAM" id="MobiDB-lite"/>
    </source>
</evidence>
<feature type="non-terminal residue" evidence="2">
    <location>
        <position position="1"/>
    </location>
</feature>
<feature type="compositionally biased region" description="Pro residues" evidence="1">
    <location>
        <begin position="144"/>
        <end position="156"/>
    </location>
</feature>
<proteinExistence type="evidence at transcript level"/>
<protein>
    <submittedName>
        <fullName evidence="2">Predicted protein</fullName>
    </submittedName>
</protein>
<dbReference type="AlphaFoldDB" id="F2E4B9"/>
<organism evidence="2">
    <name type="scientific">Hordeum vulgare subsp. vulgare</name>
    <name type="common">Domesticated barley</name>
    <dbReference type="NCBI Taxonomy" id="112509"/>
    <lineage>
        <taxon>Eukaryota</taxon>
        <taxon>Viridiplantae</taxon>
        <taxon>Streptophyta</taxon>
        <taxon>Embryophyta</taxon>
        <taxon>Tracheophyta</taxon>
        <taxon>Spermatophyta</taxon>
        <taxon>Magnoliopsida</taxon>
        <taxon>Liliopsida</taxon>
        <taxon>Poales</taxon>
        <taxon>Poaceae</taxon>
        <taxon>BOP clade</taxon>
        <taxon>Pooideae</taxon>
        <taxon>Triticodae</taxon>
        <taxon>Triticeae</taxon>
        <taxon>Hordeinae</taxon>
        <taxon>Hordeum</taxon>
    </lineage>
</organism>
<accession>F2E4B9</accession>